<evidence type="ECO:0000313" key="9">
    <source>
        <dbReference type="EMBL" id="KAK6172139.1"/>
    </source>
</evidence>
<dbReference type="GO" id="GO:0016787">
    <property type="term" value="F:hydrolase activity"/>
    <property type="evidence" value="ECO:0007669"/>
    <property type="project" value="UniProtKB-KW"/>
</dbReference>
<evidence type="ECO:0000256" key="5">
    <source>
        <dbReference type="ARBA" id="ARBA00022723"/>
    </source>
</evidence>
<comment type="caution">
    <text evidence="9">The sequence shown here is derived from an EMBL/GenBank/DDBJ whole genome shotgun (WGS) entry which is preliminary data.</text>
</comment>
<organism evidence="9 10">
    <name type="scientific">Patella caerulea</name>
    <name type="common">Rayed Mediterranean limpet</name>
    <dbReference type="NCBI Taxonomy" id="87958"/>
    <lineage>
        <taxon>Eukaryota</taxon>
        <taxon>Metazoa</taxon>
        <taxon>Spiralia</taxon>
        <taxon>Lophotrochozoa</taxon>
        <taxon>Mollusca</taxon>
        <taxon>Gastropoda</taxon>
        <taxon>Patellogastropoda</taxon>
        <taxon>Patelloidea</taxon>
        <taxon>Patellidae</taxon>
        <taxon>Patella</taxon>
    </lineage>
</organism>
<dbReference type="GO" id="GO:0046872">
    <property type="term" value="F:metal ion binding"/>
    <property type="evidence" value="ECO:0007669"/>
    <property type="project" value="UniProtKB-KW"/>
</dbReference>
<comment type="subcellular location">
    <subcellularLocation>
        <location evidence="2">Nucleus</location>
    </subcellularLocation>
</comment>
<evidence type="ECO:0000256" key="7">
    <source>
        <dbReference type="ARBA" id="ARBA00023242"/>
    </source>
</evidence>
<dbReference type="PANTHER" id="PTHR22930">
    <property type="match status" value="1"/>
</dbReference>
<gene>
    <name evidence="9" type="ORF">SNE40_015867</name>
</gene>
<keyword evidence="4" id="KW-0540">Nuclease</keyword>
<keyword evidence="10" id="KW-1185">Reference proteome</keyword>
<keyword evidence="7" id="KW-0539">Nucleus</keyword>
<evidence type="ECO:0000256" key="2">
    <source>
        <dbReference type="ARBA" id="ARBA00004123"/>
    </source>
</evidence>
<feature type="domain" description="DDE Tnp4" evidence="8">
    <location>
        <begin position="87"/>
        <end position="251"/>
    </location>
</feature>
<keyword evidence="6" id="KW-0378">Hydrolase</keyword>
<evidence type="ECO:0000256" key="1">
    <source>
        <dbReference type="ARBA" id="ARBA00001968"/>
    </source>
</evidence>
<dbReference type="EMBL" id="JAZGQO010000011">
    <property type="protein sequence ID" value="KAK6172139.1"/>
    <property type="molecule type" value="Genomic_DNA"/>
</dbReference>
<sequence length="313" mass="35398">MRNAISAGEKLAITLRFLASGDSYKSLEFLYRMPRNTICQFIPEVCQAIYDALHEDYVKVPNTEEEWRQIQDDFMSKWQFPNCIGALDGKHVAIKAPNNSGSVYFNYKKYFSIILLALVDANCSFIYVDVGANGRAGDAGVYASSHLSQALENNSLNVPEPKCLPGRQELVPSVVVGDDAFMLKPYMMKPYPMKDLSFEKRIFNYRLSRARRVSENAFGILTNRFAIFQRPLMVSPDTAVSVVLASIGIHNFLKKRSDAVYHCQGEMETGKKELAMFQQQGGNRNAACARQVCDELADYFITNGQVDWQWDMV</sequence>
<evidence type="ECO:0000256" key="4">
    <source>
        <dbReference type="ARBA" id="ARBA00022722"/>
    </source>
</evidence>
<comment type="cofactor">
    <cofactor evidence="1">
        <name>a divalent metal cation</name>
        <dbReference type="ChEBI" id="CHEBI:60240"/>
    </cofactor>
</comment>
<accession>A0AAN8PB22</accession>
<reference evidence="9 10" key="1">
    <citation type="submission" date="2024-01" db="EMBL/GenBank/DDBJ databases">
        <title>The genome of the rayed Mediterranean limpet Patella caerulea (Linnaeus, 1758).</title>
        <authorList>
            <person name="Anh-Thu Weber A."/>
            <person name="Halstead-Nussloch G."/>
        </authorList>
    </citation>
    <scope>NUCLEOTIDE SEQUENCE [LARGE SCALE GENOMIC DNA]</scope>
    <source>
        <strain evidence="9">AATW-2023a</strain>
        <tissue evidence="9">Whole specimen</tissue>
    </source>
</reference>
<evidence type="ECO:0000256" key="3">
    <source>
        <dbReference type="ARBA" id="ARBA00006958"/>
    </source>
</evidence>
<evidence type="ECO:0000259" key="8">
    <source>
        <dbReference type="Pfam" id="PF13359"/>
    </source>
</evidence>
<protein>
    <recommendedName>
        <fullName evidence="8">DDE Tnp4 domain-containing protein</fullName>
    </recommendedName>
</protein>
<dbReference type="GO" id="GO:0005634">
    <property type="term" value="C:nucleus"/>
    <property type="evidence" value="ECO:0007669"/>
    <property type="project" value="UniProtKB-SubCell"/>
</dbReference>
<dbReference type="InterPro" id="IPR027806">
    <property type="entry name" value="HARBI1_dom"/>
</dbReference>
<evidence type="ECO:0000313" key="10">
    <source>
        <dbReference type="Proteomes" id="UP001347796"/>
    </source>
</evidence>
<dbReference type="GO" id="GO:0004518">
    <property type="term" value="F:nuclease activity"/>
    <property type="evidence" value="ECO:0007669"/>
    <property type="project" value="UniProtKB-KW"/>
</dbReference>
<dbReference type="InterPro" id="IPR045249">
    <property type="entry name" value="HARBI1-like"/>
</dbReference>
<dbReference type="Pfam" id="PF13359">
    <property type="entry name" value="DDE_Tnp_4"/>
    <property type="match status" value="1"/>
</dbReference>
<dbReference type="Proteomes" id="UP001347796">
    <property type="component" value="Unassembled WGS sequence"/>
</dbReference>
<name>A0AAN8PB22_PATCE</name>
<dbReference type="AlphaFoldDB" id="A0AAN8PB22"/>
<keyword evidence="5" id="KW-0479">Metal-binding</keyword>
<comment type="similarity">
    <text evidence="3">Belongs to the HARBI1 family.</text>
</comment>
<proteinExistence type="inferred from homology"/>
<evidence type="ECO:0000256" key="6">
    <source>
        <dbReference type="ARBA" id="ARBA00022801"/>
    </source>
</evidence>
<dbReference type="PANTHER" id="PTHR22930:SF269">
    <property type="entry name" value="NUCLEASE HARBI1-LIKE PROTEIN"/>
    <property type="match status" value="1"/>
</dbReference>